<evidence type="ECO:0000313" key="2">
    <source>
        <dbReference type="EMBL" id="KAA6322315.1"/>
    </source>
</evidence>
<protein>
    <recommendedName>
        <fullName evidence="1">Glycoside hydrolase 123 catalytic domain-containing protein</fullName>
    </recommendedName>
</protein>
<dbReference type="AlphaFoldDB" id="A0A5J4QLQ6"/>
<evidence type="ECO:0000259" key="1">
    <source>
        <dbReference type="Pfam" id="PF13320"/>
    </source>
</evidence>
<accession>A0A5J4QLQ6</accession>
<feature type="domain" description="Glycoside hydrolase 123 catalytic" evidence="1">
    <location>
        <begin position="9"/>
        <end position="315"/>
    </location>
</feature>
<name>A0A5J4QLQ6_9ZZZZ</name>
<organism evidence="2">
    <name type="scientific">termite gut metagenome</name>
    <dbReference type="NCBI Taxonomy" id="433724"/>
    <lineage>
        <taxon>unclassified sequences</taxon>
        <taxon>metagenomes</taxon>
        <taxon>organismal metagenomes</taxon>
    </lineage>
</organism>
<reference evidence="2" key="1">
    <citation type="submission" date="2019-03" db="EMBL/GenBank/DDBJ databases">
        <title>Single cell metagenomics reveals metabolic interactions within the superorganism composed of flagellate Streblomastix strix and complex community of Bacteroidetes bacteria on its surface.</title>
        <authorList>
            <person name="Treitli S.C."/>
            <person name="Kolisko M."/>
            <person name="Husnik F."/>
            <person name="Keeling P."/>
            <person name="Hampl V."/>
        </authorList>
    </citation>
    <scope>NUCLEOTIDE SEQUENCE</scope>
    <source>
        <strain evidence="2">STM</strain>
    </source>
</reference>
<dbReference type="InterPro" id="IPR025150">
    <property type="entry name" value="GH123_cat"/>
</dbReference>
<comment type="caution">
    <text evidence="2">The sequence shown here is derived from an EMBL/GenBank/DDBJ whole genome shotgun (WGS) entry which is preliminary data.</text>
</comment>
<dbReference type="EMBL" id="SNRY01003076">
    <property type="protein sequence ID" value="KAA6322315.1"/>
    <property type="molecule type" value="Genomic_DNA"/>
</dbReference>
<gene>
    <name evidence="2" type="ORF">EZS27_028125</name>
</gene>
<dbReference type="InterPro" id="IPR017853">
    <property type="entry name" value="GH"/>
</dbReference>
<feature type="non-terminal residue" evidence="2">
    <location>
        <position position="1"/>
    </location>
</feature>
<sequence length="315" mass="36857">DWHFHLDLWQNPYAVVRYYQVPLWSPAHFDAMRPIMQLLANAGQKVITATIMHKPWNGQTEDPFDAMVSKTKKIDGSWVYDYTVFDRWVEFMHSVGIDRQINCYTLIPWALDFDYFDQATSRVLFVKTKPGDTLYSEYWASFLSDFAKHLRQKGWFDKTTIAMDERPLKSMIEAIKLIRSIDPEIKISLAGSYHPEIEKEIYDLCIAFGYQYPGEIKADREKTGKISTVYTCCAEARPNTFTFSPPAEAAWIGWHVMAGNYDGYLRWSYNSWTIDPLRDSRFRTWAAGDCYLVYPGVRSSIRMERLIEGIQDYEK</sequence>
<proteinExistence type="predicted"/>
<dbReference type="Pfam" id="PF13320">
    <property type="entry name" value="GH123_cat"/>
    <property type="match status" value="1"/>
</dbReference>
<dbReference type="SUPFAM" id="SSF51445">
    <property type="entry name" value="(Trans)glycosidases"/>
    <property type="match status" value="1"/>
</dbReference>